<dbReference type="InterPro" id="IPR002525">
    <property type="entry name" value="Transp_IS110-like_N"/>
</dbReference>
<dbReference type="Pfam" id="PF01548">
    <property type="entry name" value="DEDD_Tnp_IS110"/>
    <property type="match status" value="1"/>
</dbReference>
<evidence type="ECO:0000313" key="3">
    <source>
        <dbReference type="EMBL" id="RCJ04430.1"/>
    </source>
</evidence>
<evidence type="ECO:0000259" key="1">
    <source>
        <dbReference type="Pfam" id="PF01548"/>
    </source>
</evidence>
<dbReference type="EMBL" id="QDHA01000099">
    <property type="protein sequence ID" value="RCJ04430.1"/>
    <property type="molecule type" value="Genomic_DNA"/>
</dbReference>
<proteinExistence type="predicted"/>
<dbReference type="PANTHER" id="PTHR33055">
    <property type="entry name" value="TRANSPOSASE FOR INSERTION SEQUENCE ELEMENT IS1111A"/>
    <property type="match status" value="1"/>
</dbReference>
<evidence type="ECO:0000313" key="4">
    <source>
        <dbReference type="Proteomes" id="UP000253501"/>
    </source>
</evidence>
<feature type="domain" description="Transposase IS110-like N-terminal" evidence="1">
    <location>
        <begin position="15"/>
        <end position="163"/>
    </location>
</feature>
<dbReference type="GO" id="GO:0004803">
    <property type="term" value="F:transposase activity"/>
    <property type="evidence" value="ECO:0007669"/>
    <property type="project" value="InterPro"/>
</dbReference>
<comment type="caution">
    <text evidence="3">The sequence shown here is derived from an EMBL/GenBank/DDBJ whole genome shotgun (WGS) entry which is preliminary data.</text>
</comment>
<dbReference type="InterPro" id="IPR047650">
    <property type="entry name" value="Transpos_IS110"/>
</dbReference>
<reference evidence="3 4" key="1">
    <citation type="submission" date="2018-04" db="EMBL/GenBank/DDBJ databases">
        <title>Cupriavidus necator CR12 genome sequencing and assembly.</title>
        <authorList>
            <person name="Ben Fekih I."/>
            <person name="Mazhar H.S."/>
            <person name="Bello S.K."/>
            <person name="Rensing C."/>
        </authorList>
    </citation>
    <scope>NUCLEOTIDE SEQUENCE [LARGE SCALE GENOMIC DNA]</scope>
    <source>
        <strain evidence="3 4">CR12</strain>
    </source>
</reference>
<dbReference type="Pfam" id="PF02371">
    <property type="entry name" value="Transposase_20"/>
    <property type="match status" value="1"/>
</dbReference>
<dbReference type="Proteomes" id="UP000253501">
    <property type="component" value="Unassembled WGS sequence"/>
</dbReference>
<dbReference type="GO" id="GO:0006313">
    <property type="term" value="P:DNA transposition"/>
    <property type="evidence" value="ECO:0007669"/>
    <property type="project" value="InterPro"/>
</dbReference>
<dbReference type="PANTHER" id="PTHR33055:SF13">
    <property type="entry name" value="TRANSPOSASE"/>
    <property type="match status" value="1"/>
</dbReference>
<sequence>MAMRKRENEVFPNAAGVDVGASNHWVAVPQHLAEQADCEPVREVGAMTDDLNALADWLVALGVDTVALESTGVYWIPVYEVLEQHGLTVWLVDTRQLKYVPGRKSDVQDCQWLQRLMSLGLLRAAWRPNGDVCVVRAVARQREVLLIEQASWVQRMQKALVQMNLQLTEVLSDVMGQTGQAIIRAIVAGERDPKVLARHRHSRIKASAEQITKALTGNWREEHLFVLGQALAMYDDIARHLLECDAKLRTLLAERSACCVDLGKAPRASAKARLEFDVRQALANWAGVDLTRIDGLGVTAVMKLLSEIGPDLSRFASVKHFCSWLGLCPGTKISGGKVLSSTTKRSANRARQALKMAAMSLAHSDSALGAFYRRLCARIDKPRANTATAHKLARMVYFMLTRGEAFVDQGQQRYEEQQHQRSVAALKRRAAALGFQVNPIEVAA</sequence>
<evidence type="ECO:0000259" key="2">
    <source>
        <dbReference type="Pfam" id="PF02371"/>
    </source>
</evidence>
<name>A0A367P9A9_CUPNE</name>
<protein>
    <submittedName>
        <fullName evidence="3">IS110 family transposase</fullName>
    </submittedName>
</protein>
<dbReference type="InterPro" id="IPR003346">
    <property type="entry name" value="Transposase_20"/>
</dbReference>
<organism evidence="3 4">
    <name type="scientific">Cupriavidus necator</name>
    <name type="common">Alcaligenes eutrophus</name>
    <name type="synonym">Ralstonia eutropha</name>
    <dbReference type="NCBI Taxonomy" id="106590"/>
    <lineage>
        <taxon>Bacteria</taxon>
        <taxon>Pseudomonadati</taxon>
        <taxon>Pseudomonadota</taxon>
        <taxon>Betaproteobacteria</taxon>
        <taxon>Burkholderiales</taxon>
        <taxon>Burkholderiaceae</taxon>
        <taxon>Cupriavidus</taxon>
    </lineage>
</organism>
<dbReference type="GO" id="GO:0003677">
    <property type="term" value="F:DNA binding"/>
    <property type="evidence" value="ECO:0007669"/>
    <property type="project" value="InterPro"/>
</dbReference>
<dbReference type="RefSeq" id="WP_114135407.1">
    <property type="nucleotide sequence ID" value="NZ_CP068435.1"/>
</dbReference>
<dbReference type="AlphaFoldDB" id="A0A367P9A9"/>
<dbReference type="NCBIfam" id="NF033542">
    <property type="entry name" value="transpos_IS110"/>
    <property type="match status" value="1"/>
</dbReference>
<gene>
    <name evidence="3" type="ORF">DDK22_31885</name>
</gene>
<feature type="domain" description="Transposase IS116/IS110/IS902 C-terminal" evidence="2">
    <location>
        <begin position="290"/>
        <end position="372"/>
    </location>
</feature>
<accession>A0A367P9A9</accession>